<comment type="similarity">
    <text evidence="2 4">Belongs to the AB hydrolase superfamily. Lipase family.</text>
</comment>
<dbReference type="InterPro" id="IPR029058">
    <property type="entry name" value="AB_hydrolase_fold"/>
</dbReference>
<organism evidence="7 8">
    <name type="scientific">Priapulus caudatus</name>
    <name type="common">Priapulid worm</name>
    <dbReference type="NCBI Taxonomy" id="37621"/>
    <lineage>
        <taxon>Eukaryota</taxon>
        <taxon>Metazoa</taxon>
        <taxon>Ecdysozoa</taxon>
        <taxon>Scalidophora</taxon>
        <taxon>Priapulida</taxon>
        <taxon>Priapulimorpha</taxon>
        <taxon>Priapulimorphida</taxon>
        <taxon>Priapulidae</taxon>
        <taxon>Priapulus</taxon>
    </lineage>
</organism>
<dbReference type="InterPro" id="IPR033906">
    <property type="entry name" value="Lipase_N"/>
</dbReference>
<evidence type="ECO:0000259" key="6">
    <source>
        <dbReference type="Pfam" id="PF00151"/>
    </source>
</evidence>
<sequence length="354" mass="38901">MLLLFVSAFFVVQAVLGSPLEHQSRTVCHDQLGCFPTGGSFSDEDPWPPEEIGTDFWLYTRRNPVEYQIMDVNMEHSISASYWDKLNPTKILVHGFQSSGTSQWLQDMRDKLLLDDDYNVIVVDWKEGASAGLLHIDYSQSVANTRVVGAQIAQLVHLLTGSYGASASDFHIIGHSLGAHIGGYAGERIPNLARISVLDPTGPCFENNPEARLDSNDAIFVDVIHTGCGWSFDNQERTFQHYFKYNRDVPQEADIGCSHGRSHDLFTDSIDSGQPLLTYACSSYAAFLAGECIACENGGCATLGLHADLYAANLNVFHEKLQVFFGRFESEVRGLFKGIFTGSGGTSGILQVGE</sequence>
<evidence type="ECO:0000313" key="7">
    <source>
        <dbReference type="Proteomes" id="UP000695022"/>
    </source>
</evidence>
<evidence type="ECO:0000256" key="2">
    <source>
        <dbReference type="ARBA" id="ARBA00010701"/>
    </source>
</evidence>
<feature type="signal peptide" evidence="5">
    <location>
        <begin position="1"/>
        <end position="17"/>
    </location>
</feature>
<accession>A0ABM1DW78</accession>
<protein>
    <submittedName>
        <fullName evidence="8">LOW QUALITY PROTEIN: inactive pancreatic lipase-related protein 1-like</fullName>
    </submittedName>
</protein>
<dbReference type="CDD" id="cd00707">
    <property type="entry name" value="Pancreat_lipase_like"/>
    <property type="match status" value="1"/>
</dbReference>
<evidence type="ECO:0000313" key="8">
    <source>
        <dbReference type="RefSeq" id="XP_014664199.1"/>
    </source>
</evidence>
<dbReference type="PANTHER" id="PTHR11610:SF173">
    <property type="entry name" value="LIPASE DOMAIN-CONTAINING PROTEIN-RELATED"/>
    <property type="match status" value="1"/>
</dbReference>
<evidence type="ECO:0000256" key="5">
    <source>
        <dbReference type="SAM" id="SignalP"/>
    </source>
</evidence>
<dbReference type="PANTHER" id="PTHR11610">
    <property type="entry name" value="LIPASE"/>
    <property type="match status" value="1"/>
</dbReference>
<dbReference type="PRINTS" id="PR00821">
    <property type="entry name" value="TAGLIPASE"/>
</dbReference>
<dbReference type="Pfam" id="PF00151">
    <property type="entry name" value="Lipase"/>
    <property type="match status" value="2"/>
</dbReference>
<feature type="chain" id="PRO_5047275938" evidence="5">
    <location>
        <begin position="18"/>
        <end position="354"/>
    </location>
</feature>
<dbReference type="RefSeq" id="XP_014664199.1">
    <property type="nucleotide sequence ID" value="XM_014808713.1"/>
</dbReference>
<name>A0ABM1DW78_PRICU</name>
<keyword evidence="7" id="KW-1185">Reference proteome</keyword>
<evidence type="ECO:0000256" key="1">
    <source>
        <dbReference type="ARBA" id="ARBA00004613"/>
    </source>
</evidence>
<evidence type="ECO:0000256" key="4">
    <source>
        <dbReference type="RuleBase" id="RU004262"/>
    </source>
</evidence>
<reference evidence="8" key="1">
    <citation type="submission" date="2025-08" db="UniProtKB">
        <authorList>
            <consortium name="RefSeq"/>
        </authorList>
    </citation>
    <scope>IDENTIFICATION</scope>
</reference>
<dbReference type="GeneID" id="106806699"/>
<dbReference type="InterPro" id="IPR013818">
    <property type="entry name" value="Lipase"/>
</dbReference>
<evidence type="ECO:0000256" key="3">
    <source>
        <dbReference type="ARBA" id="ARBA00022525"/>
    </source>
</evidence>
<dbReference type="Gene3D" id="3.40.50.1820">
    <property type="entry name" value="alpha/beta hydrolase"/>
    <property type="match status" value="1"/>
</dbReference>
<gene>
    <name evidence="8" type="primary">LOC106806699</name>
</gene>
<proteinExistence type="inferred from homology"/>
<keyword evidence="3" id="KW-0964">Secreted</keyword>
<feature type="domain" description="Lipase" evidence="6">
    <location>
        <begin position="255"/>
        <end position="312"/>
    </location>
</feature>
<keyword evidence="5" id="KW-0732">Signal</keyword>
<dbReference type="Proteomes" id="UP000695022">
    <property type="component" value="Unplaced"/>
</dbReference>
<comment type="subcellular location">
    <subcellularLocation>
        <location evidence="1">Secreted</location>
    </subcellularLocation>
</comment>
<dbReference type="InterPro" id="IPR000734">
    <property type="entry name" value="TAG_lipase"/>
</dbReference>
<dbReference type="SUPFAM" id="SSF53474">
    <property type="entry name" value="alpha/beta-Hydrolases"/>
    <property type="match status" value="1"/>
</dbReference>
<feature type="domain" description="Lipase" evidence="6">
    <location>
        <begin position="43"/>
        <end position="227"/>
    </location>
</feature>